<name>A0A1H8SJZ8_9RHOB</name>
<dbReference type="PANTHER" id="PTHR43124:SF3">
    <property type="entry name" value="CHLORAMPHENICOL EFFLUX PUMP RV0191"/>
    <property type="match status" value="1"/>
</dbReference>
<dbReference type="Pfam" id="PF07690">
    <property type="entry name" value="MFS_1"/>
    <property type="match status" value="1"/>
</dbReference>
<feature type="transmembrane region" description="Helical" evidence="6">
    <location>
        <begin position="141"/>
        <end position="162"/>
    </location>
</feature>
<organism evidence="8 9">
    <name type="scientific">Salinihabitans flavidus</name>
    <dbReference type="NCBI Taxonomy" id="569882"/>
    <lineage>
        <taxon>Bacteria</taxon>
        <taxon>Pseudomonadati</taxon>
        <taxon>Pseudomonadota</taxon>
        <taxon>Alphaproteobacteria</taxon>
        <taxon>Rhodobacterales</taxon>
        <taxon>Roseobacteraceae</taxon>
        <taxon>Salinihabitans</taxon>
    </lineage>
</organism>
<evidence type="ECO:0000313" key="8">
    <source>
        <dbReference type="EMBL" id="SEO78694.1"/>
    </source>
</evidence>
<feature type="transmembrane region" description="Helical" evidence="6">
    <location>
        <begin position="12"/>
        <end position="37"/>
    </location>
</feature>
<dbReference type="InterPro" id="IPR050189">
    <property type="entry name" value="MFS_Efflux_Transporters"/>
</dbReference>
<evidence type="ECO:0000313" key="9">
    <source>
        <dbReference type="Proteomes" id="UP000198893"/>
    </source>
</evidence>
<dbReference type="EMBL" id="FODS01000012">
    <property type="protein sequence ID" value="SEO78694.1"/>
    <property type="molecule type" value="Genomic_DNA"/>
</dbReference>
<dbReference type="PANTHER" id="PTHR43124">
    <property type="entry name" value="PURINE EFFLUX PUMP PBUE"/>
    <property type="match status" value="1"/>
</dbReference>
<evidence type="ECO:0000256" key="2">
    <source>
        <dbReference type="ARBA" id="ARBA00022475"/>
    </source>
</evidence>
<feature type="transmembrane region" description="Helical" evidence="6">
    <location>
        <begin position="107"/>
        <end position="129"/>
    </location>
</feature>
<gene>
    <name evidence="8" type="ORF">SAMN04490248_11265</name>
</gene>
<accession>A0A1H8SJZ8</accession>
<dbReference type="PROSITE" id="PS50850">
    <property type="entry name" value="MFS"/>
    <property type="match status" value="1"/>
</dbReference>
<feature type="transmembrane region" description="Helical" evidence="6">
    <location>
        <begin position="343"/>
        <end position="367"/>
    </location>
</feature>
<keyword evidence="9" id="KW-1185">Reference proteome</keyword>
<comment type="subcellular location">
    <subcellularLocation>
        <location evidence="1">Cell membrane</location>
        <topology evidence="1">Multi-pass membrane protein</topology>
    </subcellularLocation>
</comment>
<keyword evidence="2" id="KW-1003">Cell membrane</keyword>
<sequence length="405" mass="43851">MLRFFKDNIRWLGVGFLLTFASAFGQTWFISLFAGFIKDVHGLTDGGWGGLYTVATLSSAVVMFWRGSLADTMLLSRLAPLIAVIFAVAALSMAFAWNIWILGLALFALRFCGQGMFGHIAMTAMGRWFEARRGQAVSIANLGHPAGEVVVPILTVLAISVIGWRFTWVAVAVILLFAVAPMLFAMLAEGRSPKGHSGTEDRPGLHGRQWRRMDAARHWLLPALLPVLLTPGFISTVVFFHQVHVADVKGWSLVEMAPGYSAYAVLTVISAFSAGWAADRFGSYRLLPGLLVPMGIGIALISPAEHVLVWYLALGFIGITQGMASALWGVLLPDVYGTMHLGAIRSLATTIMVVSTAIGPGITGVLIDRGIDFPTQSLVIGGWCLMLAVACYFIARRLTRERKIA</sequence>
<feature type="transmembrane region" description="Helical" evidence="6">
    <location>
        <begin position="168"/>
        <end position="188"/>
    </location>
</feature>
<feature type="domain" description="Major facilitator superfamily (MFS) profile" evidence="7">
    <location>
        <begin position="11"/>
        <end position="399"/>
    </location>
</feature>
<evidence type="ECO:0000256" key="6">
    <source>
        <dbReference type="SAM" id="Phobius"/>
    </source>
</evidence>
<evidence type="ECO:0000256" key="1">
    <source>
        <dbReference type="ARBA" id="ARBA00004651"/>
    </source>
</evidence>
<evidence type="ECO:0000256" key="5">
    <source>
        <dbReference type="ARBA" id="ARBA00023136"/>
    </source>
</evidence>
<evidence type="ECO:0000256" key="3">
    <source>
        <dbReference type="ARBA" id="ARBA00022692"/>
    </source>
</evidence>
<keyword evidence="5 6" id="KW-0472">Membrane</keyword>
<feature type="transmembrane region" description="Helical" evidence="6">
    <location>
        <begin position="219"/>
        <end position="240"/>
    </location>
</feature>
<dbReference type="Proteomes" id="UP000198893">
    <property type="component" value="Unassembled WGS sequence"/>
</dbReference>
<keyword evidence="3 6" id="KW-0812">Transmembrane</keyword>
<dbReference type="InterPro" id="IPR011701">
    <property type="entry name" value="MFS"/>
</dbReference>
<proteinExistence type="predicted"/>
<dbReference type="OrthoDB" id="1404228at2"/>
<dbReference type="AlphaFoldDB" id="A0A1H8SJZ8"/>
<evidence type="ECO:0000259" key="7">
    <source>
        <dbReference type="PROSITE" id="PS50850"/>
    </source>
</evidence>
<dbReference type="GO" id="GO:0005886">
    <property type="term" value="C:plasma membrane"/>
    <property type="evidence" value="ECO:0007669"/>
    <property type="project" value="UniProtKB-SubCell"/>
</dbReference>
<feature type="transmembrane region" description="Helical" evidence="6">
    <location>
        <begin position="49"/>
        <end position="66"/>
    </location>
</feature>
<feature type="transmembrane region" description="Helical" evidence="6">
    <location>
        <begin position="284"/>
        <end position="302"/>
    </location>
</feature>
<dbReference type="RefSeq" id="WP_093118427.1">
    <property type="nucleotide sequence ID" value="NZ_FODS01000012.1"/>
</dbReference>
<reference evidence="8 9" key="1">
    <citation type="submission" date="2016-10" db="EMBL/GenBank/DDBJ databases">
        <authorList>
            <person name="de Groot N.N."/>
        </authorList>
    </citation>
    <scope>NUCLEOTIDE SEQUENCE [LARGE SCALE GENOMIC DNA]</scope>
    <source>
        <strain evidence="8 9">DSM 27842</strain>
    </source>
</reference>
<feature type="transmembrane region" description="Helical" evidence="6">
    <location>
        <begin position="373"/>
        <end position="395"/>
    </location>
</feature>
<protein>
    <submittedName>
        <fullName evidence="8">Predicted arabinose efflux permease, MFS family</fullName>
    </submittedName>
</protein>
<keyword evidence="4 6" id="KW-1133">Transmembrane helix</keyword>
<feature type="transmembrane region" description="Helical" evidence="6">
    <location>
        <begin position="308"/>
        <end position="331"/>
    </location>
</feature>
<feature type="transmembrane region" description="Helical" evidence="6">
    <location>
        <begin position="78"/>
        <end position="101"/>
    </location>
</feature>
<dbReference type="InterPro" id="IPR020846">
    <property type="entry name" value="MFS_dom"/>
</dbReference>
<dbReference type="STRING" id="569882.SAMN04490248_11265"/>
<dbReference type="InterPro" id="IPR036259">
    <property type="entry name" value="MFS_trans_sf"/>
</dbReference>
<dbReference type="GO" id="GO:0022857">
    <property type="term" value="F:transmembrane transporter activity"/>
    <property type="evidence" value="ECO:0007669"/>
    <property type="project" value="InterPro"/>
</dbReference>
<evidence type="ECO:0000256" key="4">
    <source>
        <dbReference type="ARBA" id="ARBA00022989"/>
    </source>
</evidence>
<feature type="transmembrane region" description="Helical" evidence="6">
    <location>
        <begin position="260"/>
        <end position="277"/>
    </location>
</feature>
<dbReference type="Gene3D" id="1.20.1250.20">
    <property type="entry name" value="MFS general substrate transporter like domains"/>
    <property type="match status" value="2"/>
</dbReference>
<dbReference type="SUPFAM" id="SSF103473">
    <property type="entry name" value="MFS general substrate transporter"/>
    <property type="match status" value="1"/>
</dbReference>